<evidence type="ECO:0000313" key="5">
    <source>
        <dbReference type="Proteomes" id="UP001187066"/>
    </source>
</evidence>
<keyword evidence="2" id="KW-0812">Transmembrane</keyword>
<evidence type="ECO:0000313" key="4">
    <source>
        <dbReference type="EMBL" id="MDV7023304.1"/>
    </source>
</evidence>
<sequence>MSDNVKLQVLLRAVDQASRPFKAVQAASRTLSGEIRGSQNELKELNARARQIEGFRKTSAQLAVTGNALEQAKAQAAALALQMRNTANPTNAQVKALENARRSAAELQTKFNGLRLSVQNQRGALQQAGIDTRNLSAAERQLRGNIAQTTETMERQRAALARVSQQQARLNAVRARYERGREIVAGARNTSAAALGLGTAGLFAASRMIAPEVQAEKSGALIAARQGEDSDAGAQYARVIKDVSASGVSEDIERITDAVSAVRSTLGTMGNVGEAELNRITRKALDMQTAFGSEAAESIQIAGIMMKNGLAKDSDEALDLIVSGMQRVSAQMRGEMPEILHEYSTHFRNMGFSGAEAMSLLVDMSKQGKFALDKTGDAIKEFSIRGSDMSKNSVAAYQQIGLNAGKMSAAIASGGEKARVAMQKTARGLLKIKNPAERANAAIALFGTPIEDLSIDQIPAFLGALAGVKNQLGDVSGAAEEMGNTLRDNLSGDVERLQGAFSGLRLNVFTGMNDQLRKLTRTATQWLGKLNTWVKANPELVTKIVLVAGAVTGLVAVLGGVGLVMWPVMAGINALIAGAGLLATGFSIAGTTIATAIGAIAWPVVAVVAAIVAGALLIRKYWEPISAFFGGVVEGLRAAFGPVGDIFAPLGPMFDTLGGGLQKIWQWFKELIAPVKSTQDTLNSCRDAGVMFGQALADALMMPLNAFNKLRSGIDWVLEKLGVINKDAATLDKTAAKANAATQGGGYVPVTGAYGGYQGYQPVTAPAARSYIDQSKSEYNITLAGGATPGNNLTQQLREELERHEREKRARARASMTHD</sequence>
<keyword evidence="1" id="KW-1188">Viral release from host cell</keyword>
<feature type="transmembrane region" description="Helical" evidence="2">
    <location>
        <begin position="572"/>
        <end position="594"/>
    </location>
</feature>
<keyword evidence="2" id="KW-1133">Transmembrane helix</keyword>
<accession>A0ABU4E2G9</accession>
<proteinExistence type="predicted"/>
<feature type="transmembrane region" description="Helical" evidence="2">
    <location>
        <begin position="544"/>
        <end position="565"/>
    </location>
</feature>
<dbReference type="PANTHER" id="PTHR37813">
    <property type="entry name" value="FELS-2 PROPHAGE PROTEIN"/>
    <property type="match status" value="1"/>
</dbReference>
<dbReference type="InterPro" id="IPR010090">
    <property type="entry name" value="Phage_tape_meas"/>
</dbReference>
<evidence type="ECO:0000259" key="3">
    <source>
        <dbReference type="Pfam" id="PF10145"/>
    </source>
</evidence>
<keyword evidence="5" id="KW-1185">Reference proteome</keyword>
<dbReference type="Pfam" id="PF10145">
    <property type="entry name" value="PhageMin_Tail"/>
    <property type="match status" value="1"/>
</dbReference>
<protein>
    <submittedName>
        <fullName evidence="4">Phage tail tape measure protein</fullName>
    </submittedName>
</protein>
<feature type="transmembrane region" description="Helical" evidence="2">
    <location>
        <begin position="600"/>
        <end position="618"/>
    </location>
</feature>
<evidence type="ECO:0000256" key="1">
    <source>
        <dbReference type="ARBA" id="ARBA00022612"/>
    </source>
</evidence>
<evidence type="ECO:0000256" key="2">
    <source>
        <dbReference type="SAM" id="Phobius"/>
    </source>
</evidence>
<reference evidence="4 5" key="1">
    <citation type="submission" date="2023-10" db="EMBL/GenBank/DDBJ databases">
        <authorList>
            <person name="Dale J."/>
        </authorList>
    </citation>
    <scope>NUCLEOTIDE SEQUENCE [LARGE SCALE GENOMIC DNA]</scope>
    <source>
        <strain evidence="4 5">2023EL-00970</strain>
    </source>
</reference>
<gene>
    <name evidence="4" type="ORF">R4P48_11510</name>
</gene>
<feature type="domain" description="Phage tail tape measure protein" evidence="3">
    <location>
        <begin position="258"/>
        <end position="447"/>
    </location>
</feature>
<dbReference type="NCBIfam" id="TIGR01760">
    <property type="entry name" value="tape_meas_TP901"/>
    <property type="match status" value="1"/>
</dbReference>
<keyword evidence="2" id="KW-0472">Membrane</keyword>
<dbReference type="EMBL" id="JAWLOF010000007">
    <property type="protein sequence ID" value="MDV7023304.1"/>
    <property type="molecule type" value="Genomic_DNA"/>
</dbReference>
<dbReference type="PANTHER" id="PTHR37813:SF1">
    <property type="entry name" value="FELS-2 PROPHAGE PROTEIN"/>
    <property type="match status" value="1"/>
</dbReference>
<organism evidence="4 5">
    <name type="scientific">Atlantibacter subterraneus</name>
    <dbReference type="NCBI Taxonomy" id="255519"/>
    <lineage>
        <taxon>Bacteria</taxon>
        <taxon>Pseudomonadati</taxon>
        <taxon>Pseudomonadota</taxon>
        <taxon>Gammaproteobacteria</taxon>
        <taxon>Enterobacterales</taxon>
        <taxon>Enterobacteriaceae</taxon>
        <taxon>Atlantibacter</taxon>
    </lineage>
</organism>
<comment type="caution">
    <text evidence="4">The sequence shown here is derived from an EMBL/GenBank/DDBJ whole genome shotgun (WGS) entry which is preliminary data.</text>
</comment>
<dbReference type="RefSeq" id="WP_317678262.1">
    <property type="nucleotide sequence ID" value="NZ_JAWLOF010000007.1"/>
</dbReference>
<name>A0ABU4E2G9_9ENTR</name>
<dbReference type="Proteomes" id="UP001187066">
    <property type="component" value="Unassembled WGS sequence"/>
</dbReference>